<evidence type="ECO:0000256" key="4">
    <source>
        <dbReference type="ARBA" id="ARBA00022692"/>
    </source>
</evidence>
<evidence type="ECO:0000313" key="14">
    <source>
        <dbReference type="Proteomes" id="UP000557688"/>
    </source>
</evidence>
<feature type="binding site" description="covalent" evidence="9">
    <location>
        <position position="43"/>
    </location>
    <ligand>
        <name>heme c</name>
        <dbReference type="ChEBI" id="CHEBI:61717"/>
    </ligand>
</feature>
<sequence length="232" mass="24393">MKPVLLAAFAALLPGVTLAAPIREEGAARRGLAVYHQVCSVCHSLSHVEIGDLAGLGLSDRQLRDLAADIQVAGPPGPDGTPTTRAANLSDRLLSHFPDEASARAANNGALPPDLSEIARTRQGGAHRIFTLLTGYTDPPKGVSVPDGQFYNAATHTHLIAMPPPLADGAVTYDDGTNPTLAQEAHDAAAFLAWSADPHRSARHWLGGVTIAFLAVLAGLVFALKRRVWSRV</sequence>
<feature type="transmembrane region" description="Helical" evidence="10">
    <location>
        <begin position="205"/>
        <end position="224"/>
    </location>
</feature>
<dbReference type="EMBL" id="JACHXV010000007">
    <property type="protein sequence ID" value="MBB3174359.1"/>
    <property type="molecule type" value="Genomic_DNA"/>
</dbReference>
<evidence type="ECO:0000256" key="2">
    <source>
        <dbReference type="ARBA" id="ARBA00016165"/>
    </source>
</evidence>
<feature type="chain" id="PRO_5036418326" description="Cytochrome c1" evidence="11">
    <location>
        <begin position="20"/>
        <end position="232"/>
    </location>
</feature>
<evidence type="ECO:0000313" key="13">
    <source>
        <dbReference type="EMBL" id="NVN31820.1"/>
    </source>
</evidence>
<dbReference type="RefSeq" id="WP_176626389.1">
    <property type="nucleotide sequence ID" value="NZ_JABXXQ010000510.1"/>
</dbReference>
<keyword evidence="8 10" id="KW-0472">Membrane</keyword>
<evidence type="ECO:0000256" key="5">
    <source>
        <dbReference type="ARBA" id="ARBA00022723"/>
    </source>
</evidence>
<proteinExistence type="predicted"/>
<evidence type="ECO:0000256" key="11">
    <source>
        <dbReference type="SAM" id="SignalP"/>
    </source>
</evidence>
<keyword evidence="3 9" id="KW-0349">Heme</keyword>
<protein>
    <recommendedName>
        <fullName evidence="2">Cytochrome c1</fullName>
    </recommendedName>
</protein>
<feature type="binding site" description="covalent" evidence="9">
    <location>
        <position position="42"/>
    </location>
    <ligand>
        <name>heme c</name>
        <dbReference type="ChEBI" id="CHEBI:61717"/>
    </ligand>
</feature>
<reference evidence="13 15" key="1">
    <citation type="submission" date="2020-06" db="EMBL/GenBank/DDBJ databases">
        <title>Description of novel acetic acid bacteria.</title>
        <authorList>
            <person name="Sombolestani A."/>
        </authorList>
    </citation>
    <scope>NUCLEOTIDE SEQUENCE [LARGE SCALE GENOMIC DNA]</scope>
    <source>
        <strain evidence="13 15">LMG 26838</strain>
    </source>
</reference>
<dbReference type="GO" id="GO:0009055">
    <property type="term" value="F:electron transfer activity"/>
    <property type="evidence" value="ECO:0007669"/>
    <property type="project" value="InterPro"/>
</dbReference>
<dbReference type="GO" id="GO:0016020">
    <property type="term" value="C:membrane"/>
    <property type="evidence" value="ECO:0007669"/>
    <property type="project" value="UniProtKB-SubCell"/>
</dbReference>
<dbReference type="InterPro" id="IPR002326">
    <property type="entry name" value="Cyt_c1"/>
</dbReference>
<organism evidence="12 14">
    <name type="scientific">Endobacter medicaginis</name>
    <dbReference type="NCBI Taxonomy" id="1181271"/>
    <lineage>
        <taxon>Bacteria</taxon>
        <taxon>Pseudomonadati</taxon>
        <taxon>Pseudomonadota</taxon>
        <taxon>Alphaproteobacteria</taxon>
        <taxon>Acetobacterales</taxon>
        <taxon>Acetobacteraceae</taxon>
        <taxon>Endobacter</taxon>
    </lineage>
</organism>
<dbReference type="Gene3D" id="1.10.760.10">
    <property type="entry name" value="Cytochrome c-like domain"/>
    <property type="match status" value="1"/>
</dbReference>
<dbReference type="PRINTS" id="PR00603">
    <property type="entry name" value="CYTOCHROMEC1"/>
</dbReference>
<evidence type="ECO:0000256" key="3">
    <source>
        <dbReference type="ARBA" id="ARBA00022617"/>
    </source>
</evidence>
<dbReference type="Proteomes" id="UP000565205">
    <property type="component" value="Unassembled WGS sequence"/>
</dbReference>
<evidence type="ECO:0000256" key="1">
    <source>
        <dbReference type="ARBA" id="ARBA00004370"/>
    </source>
</evidence>
<dbReference type="Gene3D" id="1.20.5.100">
    <property type="entry name" value="Cytochrome c1, transmembrane anchor, C-terminal"/>
    <property type="match status" value="1"/>
</dbReference>
<feature type="binding site" description="covalent" evidence="9">
    <location>
        <position position="162"/>
    </location>
    <ligand>
        <name>heme c</name>
        <dbReference type="ChEBI" id="CHEBI:61717"/>
    </ligand>
</feature>
<evidence type="ECO:0000256" key="6">
    <source>
        <dbReference type="ARBA" id="ARBA00022989"/>
    </source>
</evidence>
<evidence type="ECO:0000256" key="10">
    <source>
        <dbReference type="SAM" id="Phobius"/>
    </source>
</evidence>
<evidence type="ECO:0000313" key="12">
    <source>
        <dbReference type="EMBL" id="MBB3174359.1"/>
    </source>
</evidence>
<comment type="caution">
    <text evidence="12">The sequence shown here is derived from an EMBL/GenBank/DDBJ whole genome shotgun (WGS) entry which is preliminary data.</text>
</comment>
<keyword evidence="14" id="KW-1185">Reference proteome</keyword>
<comment type="cofactor">
    <cofactor evidence="9">
        <name>heme c</name>
        <dbReference type="ChEBI" id="CHEBI:61717"/>
    </cofactor>
    <text evidence="9">Binds 1 heme c group covalently per subunit.</text>
</comment>
<evidence type="ECO:0000256" key="7">
    <source>
        <dbReference type="ARBA" id="ARBA00023004"/>
    </source>
</evidence>
<keyword evidence="6 10" id="KW-1133">Transmembrane helix</keyword>
<accession>A0A839V4A7</accession>
<keyword evidence="5 9" id="KW-0479">Metal-binding</keyword>
<name>A0A839V4A7_9PROT</name>
<evidence type="ECO:0000256" key="9">
    <source>
        <dbReference type="PIRSR" id="PIRSR602326-1"/>
    </source>
</evidence>
<evidence type="ECO:0000256" key="8">
    <source>
        <dbReference type="ARBA" id="ARBA00023136"/>
    </source>
</evidence>
<dbReference type="GO" id="GO:0020037">
    <property type="term" value="F:heme binding"/>
    <property type="evidence" value="ECO:0007669"/>
    <property type="project" value="InterPro"/>
</dbReference>
<dbReference type="GO" id="GO:0046872">
    <property type="term" value="F:metal ion binding"/>
    <property type="evidence" value="ECO:0007669"/>
    <property type="project" value="UniProtKB-KW"/>
</dbReference>
<gene>
    <name evidence="12" type="ORF">FHR90_002200</name>
    <name evidence="13" type="ORF">HUK83_15950</name>
</gene>
<dbReference type="PANTHER" id="PTHR10266">
    <property type="entry name" value="CYTOCHROME C1"/>
    <property type="match status" value="1"/>
</dbReference>
<dbReference type="EMBL" id="JABXXQ010000510">
    <property type="protein sequence ID" value="NVN31820.1"/>
    <property type="molecule type" value="Genomic_DNA"/>
</dbReference>
<reference evidence="12 14" key="2">
    <citation type="submission" date="2020-08" db="EMBL/GenBank/DDBJ databases">
        <title>Genomic Encyclopedia of Type Strains, Phase III (KMG-III): the genomes of soil and plant-associated and newly described type strains.</title>
        <authorList>
            <person name="Whitman W."/>
        </authorList>
    </citation>
    <scope>NUCLEOTIDE SEQUENCE [LARGE SCALE GENOMIC DNA]</scope>
    <source>
        <strain evidence="12 14">CECT 8088</strain>
    </source>
</reference>
<feature type="binding site" description="covalent" evidence="9">
    <location>
        <position position="39"/>
    </location>
    <ligand>
        <name>heme c</name>
        <dbReference type="ChEBI" id="CHEBI:61717"/>
    </ligand>
</feature>
<keyword evidence="4 10" id="KW-0812">Transmembrane</keyword>
<feature type="signal peptide" evidence="11">
    <location>
        <begin position="1"/>
        <end position="19"/>
    </location>
</feature>
<dbReference type="Proteomes" id="UP000557688">
    <property type="component" value="Unassembled WGS sequence"/>
</dbReference>
<keyword evidence="11" id="KW-0732">Signal</keyword>
<dbReference type="Pfam" id="PF02167">
    <property type="entry name" value="Cytochrom_C1"/>
    <property type="match status" value="1"/>
</dbReference>
<dbReference type="InterPro" id="IPR036909">
    <property type="entry name" value="Cyt_c-like_dom_sf"/>
</dbReference>
<dbReference type="PANTHER" id="PTHR10266:SF3">
    <property type="entry name" value="CYTOCHROME C1, HEME PROTEIN, MITOCHONDRIAL"/>
    <property type="match status" value="1"/>
</dbReference>
<comment type="subcellular location">
    <subcellularLocation>
        <location evidence="1">Membrane</location>
    </subcellularLocation>
</comment>
<keyword evidence="7 9" id="KW-0408">Iron</keyword>
<dbReference type="AlphaFoldDB" id="A0A839V4A7"/>
<dbReference type="SUPFAM" id="SSF46626">
    <property type="entry name" value="Cytochrome c"/>
    <property type="match status" value="1"/>
</dbReference>
<evidence type="ECO:0000313" key="15">
    <source>
        <dbReference type="Proteomes" id="UP000565205"/>
    </source>
</evidence>